<evidence type="ECO:0000313" key="1">
    <source>
        <dbReference type="EMBL" id="GFF16453.1"/>
    </source>
</evidence>
<sequence>MYVSRATQTPVAAGPARNGSIKRFVAFYAVSFDPLQATSLKRTATERERLLPRRAIFPGIIDDSTGKSIIAGRKVTGFTTCGEEEEGVLDTIKSWNRPTIESSAAACGANYVSPAGPWDAFTVTDGNIVTGANPASEHATAKAAAKAFDAFIHNSRPHRITAASQDPRWDRVPPALGSLAPAALFHPPEDRPAPLGVDGRIDHVDWRYEVTHIHWLFVATRNQWQIWSIAGFLADLVYGDHAEDEKQGSCQDEPSRAPWESPAWTLMPRVDSLGLEPTLLYD</sequence>
<name>A0A5M3Z654_ASPTE</name>
<dbReference type="Proteomes" id="UP000452235">
    <property type="component" value="Unassembled WGS sequence"/>
</dbReference>
<accession>A0A5M3Z654</accession>
<gene>
    <name evidence="1" type="ORF">ATEIFO6365_0005064300</name>
</gene>
<dbReference type="EMBL" id="BLJY01000005">
    <property type="protein sequence ID" value="GFF16453.1"/>
    <property type="molecule type" value="Genomic_DNA"/>
</dbReference>
<dbReference type="InterPro" id="IPR029062">
    <property type="entry name" value="Class_I_gatase-like"/>
</dbReference>
<organism evidence="1 2">
    <name type="scientific">Aspergillus terreus</name>
    <dbReference type="NCBI Taxonomy" id="33178"/>
    <lineage>
        <taxon>Eukaryota</taxon>
        <taxon>Fungi</taxon>
        <taxon>Dikarya</taxon>
        <taxon>Ascomycota</taxon>
        <taxon>Pezizomycotina</taxon>
        <taxon>Eurotiomycetes</taxon>
        <taxon>Eurotiomycetidae</taxon>
        <taxon>Eurotiales</taxon>
        <taxon>Aspergillaceae</taxon>
        <taxon>Aspergillus</taxon>
        <taxon>Aspergillus subgen. Circumdati</taxon>
    </lineage>
</organism>
<protein>
    <submittedName>
        <fullName evidence="1">Chaperone protein HSP31</fullName>
    </submittedName>
</protein>
<dbReference type="SUPFAM" id="SSF52317">
    <property type="entry name" value="Class I glutamine amidotransferase-like"/>
    <property type="match status" value="1"/>
</dbReference>
<evidence type="ECO:0000313" key="2">
    <source>
        <dbReference type="Proteomes" id="UP000452235"/>
    </source>
</evidence>
<dbReference type="Gene3D" id="3.40.50.880">
    <property type="match status" value="1"/>
</dbReference>
<dbReference type="VEuPathDB" id="FungiDB:ATEG_06868"/>
<proteinExistence type="predicted"/>
<keyword evidence="2" id="KW-1185">Reference proteome</keyword>
<reference evidence="1 2" key="1">
    <citation type="submission" date="2020-01" db="EMBL/GenBank/DDBJ databases">
        <title>Aspergillus terreus IFO 6365 whole genome shotgun sequence.</title>
        <authorList>
            <person name="Kanamasa S."/>
            <person name="Takahashi H."/>
        </authorList>
    </citation>
    <scope>NUCLEOTIDE SEQUENCE [LARGE SCALE GENOMIC DNA]</scope>
    <source>
        <strain evidence="1 2">IFO 6365</strain>
    </source>
</reference>
<comment type="caution">
    <text evidence="1">The sequence shown here is derived from an EMBL/GenBank/DDBJ whole genome shotgun (WGS) entry which is preliminary data.</text>
</comment>
<dbReference type="OrthoDB" id="543156at2759"/>
<dbReference type="AlphaFoldDB" id="A0A5M3Z654"/>